<evidence type="ECO:0000313" key="9">
    <source>
        <dbReference type="EMBL" id="TFK16917.1"/>
    </source>
</evidence>
<dbReference type="InterPro" id="IPR052053">
    <property type="entry name" value="IM_YidH-like"/>
</dbReference>
<dbReference type="PANTHER" id="PTHR34187">
    <property type="entry name" value="FGR18P"/>
    <property type="match status" value="1"/>
</dbReference>
<evidence type="ECO:0000256" key="6">
    <source>
        <dbReference type="SAM" id="MobiDB-lite"/>
    </source>
</evidence>
<feature type="transmembrane region" description="Helical" evidence="7">
    <location>
        <begin position="127"/>
        <end position="148"/>
    </location>
</feature>
<feature type="transmembrane region" description="Helical" evidence="7">
    <location>
        <begin position="160"/>
        <end position="181"/>
    </location>
</feature>
<evidence type="ECO:0000256" key="3">
    <source>
        <dbReference type="ARBA" id="ARBA00022692"/>
    </source>
</evidence>
<comment type="subcellular location">
    <subcellularLocation>
        <location evidence="1">Cell membrane</location>
        <topology evidence="1">Multi-pass membrane protein</topology>
    </subcellularLocation>
</comment>
<dbReference type="GO" id="GO:0005886">
    <property type="term" value="C:plasma membrane"/>
    <property type="evidence" value="ECO:0007669"/>
    <property type="project" value="UniProtKB-SubCell"/>
</dbReference>
<evidence type="ECO:0000259" key="8">
    <source>
        <dbReference type="Pfam" id="PF02656"/>
    </source>
</evidence>
<evidence type="ECO:0000256" key="7">
    <source>
        <dbReference type="SAM" id="Phobius"/>
    </source>
</evidence>
<evidence type="ECO:0000256" key="4">
    <source>
        <dbReference type="ARBA" id="ARBA00022989"/>
    </source>
</evidence>
<feature type="domain" description="DUF202" evidence="8">
    <location>
        <begin position="85"/>
        <end position="151"/>
    </location>
</feature>
<gene>
    <name evidence="9" type="ORF">FA15DRAFT_676445</name>
</gene>
<evidence type="ECO:0000256" key="5">
    <source>
        <dbReference type="ARBA" id="ARBA00023136"/>
    </source>
</evidence>
<reference evidence="9 10" key="1">
    <citation type="journal article" date="2019" name="Nat. Ecol. Evol.">
        <title>Megaphylogeny resolves global patterns of mushroom evolution.</title>
        <authorList>
            <person name="Varga T."/>
            <person name="Krizsan K."/>
            <person name="Foldi C."/>
            <person name="Dima B."/>
            <person name="Sanchez-Garcia M."/>
            <person name="Sanchez-Ramirez S."/>
            <person name="Szollosi G.J."/>
            <person name="Szarkandi J.G."/>
            <person name="Papp V."/>
            <person name="Albert L."/>
            <person name="Andreopoulos W."/>
            <person name="Angelini C."/>
            <person name="Antonin V."/>
            <person name="Barry K.W."/>
            <person name="Bougher N.L."/>
            <person name="Buchanan P."/>
            <person name="Buyck B."/>
            <person name="Bense V."/>
            <person name="Catcheside P."/>
            <person name="Chovatia M."/>
            <person name="Cooper J."/>
            <person name="Damon W."/>
            <person name="Desjardin D."/>
            <person name="Finy P."/>
            <person name="Geml J."/>
            <person name="Haridas S."/>
            <person name="Hughes K."/>
            <person name="Justo A."/>
            <person name="Karasinski D."/>
            <person name="Kautmanova I."/>
            <person name="Kiss B."/>
            <person name="Kocsube S."/>
            <person name="Kotiranta H."/>
            <person name="LaButti K.M."/>
            <person name="Lechner B.E."/>
            <person name="Liimatainen K."/>
            <person name="Lipzen A."/>
            <person name="Lukacs Z."/>
            <person name="Mihaltcheva S."/>
            <person name="Morgado L.N."/>
            <person name="Niskanen T."/>
            <person name="Noordeloos M.E."/>
            <person name="Ohm R.A."/>
            <person name="Ortiz-Santana B."/>
            <person name="Ovrebo C."/>
            <person name="Racz N."/>
            <person name="Riley R."/>
            <person name="Savchenko A."/>
            <person name="Shiryaev A."/>
            <person name="Soop K."/>
            <person name="Spirin V."/>
            <person name="Szebenyi C."/>
            <person name="Tomsovsky M."/>
            <person name="Tulloss R.E."/>
            <person name="Uehling J."/>
            <person name="Grigoriev I.V."/>
            <person name="Vagvolgyi C."/>
            <person name="Papp T."/>
            <person name="Martin F.M."/>
            <person name="Miettinen O."/>
            <person name="Hibbett D.S."/>
            <person name="Nagy L.G."/>
        </authorList>
    </citation>
    <scope>NUCLEOTIDE SEQUENCE [LARGE SCALE GENOMIC DNA]</scope>
    <source>
        <strain evidence="9 10">CBS 121175</strain>
    </source>
</reference>
<dbReference type="OrthoDB" id="199599at2759"/>
<feature type="region of interest" description="Disordered" evidence="6">
    <location>
        <begin position="1"/>
        <end position="66"/>
    </location>
</feature>
<organism evidence="9 10">
    <name type="scientific">Coprinopsis marcescibilis</name>
    <name type="common">Agaric fungus</name>
    <name type="synonym">Psathyrella marcescibilis</name>
    <dbReference type="NCBI Taxonomy" id="230819"/>
    <lineage>
        <taxon>Eukaryota</taxon>
        <taxon>Fungi</taxon>
        <taxon>Dikarya</taxon>
        <taxon>Basidiomycota</taxon>
        <taxon>Agaricomycotina</taxon>
        <taxon>Agaricomycetes</taxon>
        <taxon>Agaricomycetidae</taxon>
        <taxon>Agaricales</taxon>
        <taxon>Agaricineae</taxon>
        <taxon>Psathyrellaceae</taxon>
        <taxon>Coprinopsis</taxon>
    </lineage>
</organism>
<dbReference type="Proteomes" id="UP000307440">
    <property type="component" value="Unassembled WGS sequence"/>
</dbReference>
<dbReference type="AlphaFoldDB" id="A0A5C3KB07"/>
<sequence length="188" mass="19882">MSEEISERTGLLTGHIQRPQRGLFTSIWRRQAGDPGDDERQNGSPKSPPPVAHSQDPGEDDGEDLHNASSSAVQLILLNNGSVARDHLASERTFMAYVRTSLALSSAGIASMQLFRIGDNPEVGRLLGTLTISAGLLVLAIGTTRYFLVQKTLTAGFFPVATLGVGTIGVAIGGLVLAALFELSSKLL</sequence>
<keyword evidence="4 7" id="KW-1133">Transmembrane helix</keyword>
<protein>
    <recommendedName>
        <fullName evidence="8">DUF202 domain-containing protein</fullName>
    </recommendedName>
</protein>
<dbReference type="InterPro" id="IPR003807">
    <property type="entry name" value="DUF202"/>
</dbReference>
<evidence type="ECO:0000313" key="10">
    <source>
        <dbReference type="Proteomes" id="UP000307440"/>
    </source>
</evidence>
<keyword evidence="2" id="KW-1003">Cell membrane</keyword>
<evidence type="ECO:0000256" key="1">
    <source>
        <dbReference type="ARBA" id="ARBA00004651"/>
    </source>
</evidence>
<name>A0A5C3KB07_COPMA</name>
<evidence type="ECO:0000256" key="2">
    <source>
        <dbReference type="ARBA" id="ARBA00022475"/>
    </source>
</evidence>
<proteinExistence type="predicted"/>
<keyword evidence="10" id="KW-1185">Reference proteome</keyword>
<feature type="transmembrane region" description="Helical" evidence="7">
    <location>
        <begin position="94"/>
        <end position="115"/>
    </location>
</feature>
<dbReference type="EMBL" id="ML210606">
    <property type="protein sequence ID" value="TFK16917.1"/>
    <property type="molecule type" value="Genomic_DNA"/>
</dbReference>
<keyword evidence="3 7" id="KW-0812">Transmembrane</keyword>
<dbReference type="PANTHER" id="PTHR34187:SF2">
    <property type="entry name" value="DUF202 DOMAIN-CONTAINING PROTEIN"/>
    <property type="match status" value="1"/>
</dbReference>
<accession>A0A5C3KB07</accession>
<dbReference type="Pfam" id="PF02656">
    <property type="entry name" value="DUF202"/>
    <property type="match status" value="1"/>
</dbReference>
<keyword evidence="5 7" id="KW-0472">Membrane</keyword>